<feature type="signal peptide" evidence="1">
    <location>
        <begin position="1"/>
        <end position="16"/>
    </location>
</feature>
<dbReference type="EMBL" id="HBIJ01005116">
    <property type="protein sequence ID" value="CAE0362864.1"/>
    <property type="molecule type" value="Transcribed_RNA"/>
</dbReference>
<keyword evidence="1" id="KW-0732">Signal</keyword>
<feature type="chain" id="PRO_5031203463" description="PSII 6.1 kDa protein" evidence="1">
    <location>
        <begin position="17"/>
        <end position="113"/>
    </location>
</feature>
<gene>
    <name evidence="2" type="ORF">ALAG00032_LOCUS3605</name>
</gene>
<proteinExistence type="predicted"/>
<evidence type="ECO:0000313" key="2">
    <source>
        <dbReference type="EMBL" id="CAE0362864.1"/>
    </source>
</evidence>
<reference evidence="2" key="1">
    <citation type="submission" date="2021-01" db="EMBL/GenBank/DDBJ databases">
        <authorList>
            <person name="Corre E."/>
            <person name="Pelletier E."/>
            <person name="Niang G."/>
            <person name="Scheremetjew M."/>
            <person name="Finn R."/>
            <person name="Kale V."/>
            <person name="Holt S."/>
            <person name="Cochrane G."/>
            <person name="Meng A."/>
            <person name="Brown T."/>
            <person name="Cohen L."/>
        </authorList>
    </citation>
    <scope>NUCLEOTIDE SEQUENCE</scope>
    <source>
        <strain evidence="2">CCMP1510</strain>
    </source>
</reference>
<evidence type="ECO:0000256" key="1">
    <source>
        <dbReference type="SAM" id="SignalP"/>
    </source>
</evidence>
<dbReference type="AlphaFoldDB" id="A0A7S3NIS3"/>
<protein>
    <recommendedName>
        <fullName evidence="3">PSII 6.1 kDa protein</fullName>
    </recommendedName>
</protein>
<name>A0A7S3NIS3_9STRA</name>
<organism evidence="2">
    <name type="scientific">Aureoumbra lagunensis</name>
    <dbReference type="NCBI Taxonomy" id="44058"/>
    <lineage>
        <taxon>Eukaryota</taxon>
        <taxon>Sar</taxon>
        <taxon>Stramenopiles</taxon>
        <taxon>Ochrophyta</taxon>
        <taxon>Pelagophyceae</taxon>
        <taxon>Pelagomonadales</taxon>
        <taxon>Aureoumbra</taxon>
    </lineage>
</organism>
<sequence>MRVISLLVALFTSVSALQAPVNQQKPVAPATKVNPTFLVSTGAAVMTAASNVQMAMAGGQSEGMGLTLGIDDPRELVAALAVGTAFWTLYYNWAKDQPDNESDFFGEYDDRRA</sequence>
<evidence type="ECO:0008006" key="3">
    <source>
        <dbReference type="Google" id="ProtNLM"/>
    </source>
</evidence>
<accession>A0A7S3NIS3</accession>